<dbReference type="AlphaFoldDB" id="A0A401FM31"/>
<keyword evidence="2" id="KW-1185">Reference proteome</keyword>
<evidence type="ECO:0000313" key="1">
    <source>
        <dbReference type="EMBL" id="GAY73318.1"/>
    </source>
</evidence>
<accession>A0A401FM31</accession>
<evidence type="ECO:0000313" key="2">
    <source>
        <dbReference type="Proteomes" id="UP000286974"/>
    </source>
</evidence>
<dbReference type="Proteomes" id="UP000286974">
    <property type="component" value="Unassembled WGS sequence"/>
</dbReference>
<dbReference type="Gene3D" id="3.40.50.2300">
    <property type="match status" value="1"/>
</dbReference>
<proteinExistence type="predicted"/>
<gene>
    <name evidence="1" type="ORF">NBRC111893_1464</name>
</gene>
<reference evidence="1 2" key="1">
    <citation type="submission" date="2017-11" db="EMBL/GenBank/DDBJ databases">
        <title>Draft Genome Sequence of Lactobacillus curieae NBRC 111893 isolated from Koso, a Japanese sugar-Vegetable Fermented Beverage.</title>
        <authorList>
            <person name="Chiou T.Y."/>
            <person name="Oshima K."/>
            <person name="Suda W."/>
            <person name="Hattori M."/>
            <person name="Takahashi T."/>
        </authorList>
    </citation>
    <scope>NUCLEOTIDE SEQUENCE [LARGE SCALE GENOMIC DNA]</scope>
    <source>
        <strain evidence="1 2">NBRC111893</strain>
    </source>
</reference>
<sequence length="63" mass="6943">MIKQAIEIEKSADSTKIAEGLSKIENFNGVTGDITINKNHDPEKPIAIEQLTNGKVSKTYEIK</sequence>
<dbReference type="InterPro" id="IPR028082">
    <property type="entry name" value="Peripla_BP_I"/>
</dbReference>
<protein>
    <submittedName>
        <fullName evidence="1">Branched-chain amino acid ABC transporter, amino acid-binding protein</fullName>
    </submittedName>
</protein>
<organism evidence="1 2">
    <name type="scientific">Lentilactobacillus kosonis</name>
    <dbReference type="NCBI Taxonomy" id="2810561"/>
    <lineage>
        <taxon>Bacteria</taxon>
        <taxon>Bacillati</taxon>
        <taxon>Bacillota</taxon>
        <taxon>Bacilli</taxon>
        <taxon>Lactobacillales</taxon>
        <taxon>Lactobacillaceae</taxon>
        <taxon>Lentilactobacillus</taxon>
    </lineage>
</organism>
<name>A0A401FM31_9LACO</name>
<comment type="caution">
    <text evidence="1">The sequence shown here is derived from an EMBL/GenBank/DDBJ whole genome shotgun (WGS) entry which is preliminary data.</text>
</comment>
<dbReference type="SUPFAM" id="SSF53822">
    <property type="entry name" value="Periplasmic binding protein-like I"/>
    <property type="match status" value="1"/>
</dbReference>
<dbReference type="EMBL" id="BEXA01000003">
    <property type="protein sequence ID" value="GAY73318.1"/>
    <property type="molecule type" value="Genomic_DNA"/>
</dbReference>